<name>A0A2N6Q7Q8_9BACT</name>
<evidence type="ECO:0000313" key="1">
    <source>
        <dbReference type="EMBL" id="PMC10967.1"/>
    </source>
</evidence>
<dbReference type="RefSeq" id="WP_102187802.1">
    <property type="nucleotide sequence ID" value="NZ_PNGI01000003.1"/>
</dbReference>
<accession>A0A2N6Q7Q8</accession>
<dbReference type="EMBL" id="PNGI01000003">
    <property type="protein sequence ID" value="PMC10967.1"/>
    <property type="molecule type" value="Genomic_DNA"/>
</dbReference>
<gene>
    <name evidence="1" type="ORF">CJ232_02405</name>
</gene>
<proteinExistence type="predicted"/>
<organism evidence="1 2">
    <name type="scientific">Hoylesella timonensis</name>
    <dbReference type="NCBI Taxonomy" id="386414"/>
    <lineage>
        <taxon>Bacteria</taxon>
        <taxon>Pseudomonadati</taxon>
        <taxon>Bacteroidota</taxon>
        <taxon>Bacteroidia</taxon>
        <taxon>Bacteroidales</taxon>
        <taxon>Prevotellaceae</taxon>
        <taxon>Hoylesella</taxon>
    </lineage>
</organism>
<evidence type="ECO:0000313" key="2">
    <source>
        <dbReference type="Proteomes" id="UP000235661"/>
    </source>
</evidence>
<comment type="caution">
    <text evidence="1">The sequence shown here is derived from an EMBL/GenBank/DDBJ whole genome shotgun (WGS) entry which is preliminary data.</text>
</comment>
<sequence>MGTNESDLIVTAYVTKDYETCSKLAYLRPTLLLVNFTRVLRGTFKENSAFILRSCNVSTTTKEDMVLSFKGNVFEQRMKPMKPIN</sequence>
<dbReference type="AlphaFoldDB" id="A0A2N6Q7Q8"/>
<dbReference type="Proteomes" id="UP000235661">
    <property type="component" value="Unassembled WGS sequence"/>
</dbReference>
<protein>
    <submittedName>
        <fullName evidence="1">Uncharacterized protein</fullName>
    </submittedName>
</protein>
<reference evidence="1 2" key="1">
    <citation type="submission" date="2017-09" db="EMBL/GenBank/DDBJ databases">
        <title>Bacterial strain isolated from the female urinary microbiota.</title>
        <authorList>
            <person name="Thomas-White K."/>
            <person name="Kumar N."/>
            <person name="Forster S."/>
            <person name="Putonti C."/>
            <person name="Lawley T."/>
            <person name="Wolfe A.J."/>
        </authorList>
    </citation>
    <scope>NUCLEOTIDE SEQUENCE [LARGE SCALE GENOMIC DNA]</scope>
    <source>
        <strain evidence="1 2">UMB0818</strain>
    </source>
</reference>